<dbReference type="PROSITE" id="PS00188">
    <property type="entry name" value="BIOTIN"/>
    <property type="match status" value="1"/>
</dbReference>
<dbReference type="InterPro" id="IPR011764">
    <property type="entry name" value="Biotin_carboxylation_dom"/>
</dbReference>
<evidence type="ECO:0000259" key="10">
    <source>
        <dbReference type="PROSITE" id="PS50968"/>
    </source>
</evidence>
<dbReference type="Pfam" id="PF00289">
    <property type="entry name" value="Biotin_carb_N"/>
    <property type="match status" value="1"/>
</dbReference>
<reference evidence="13 14" key="1">
    <citation type="journal article" date="2013" name="Int. J. Syst. Evol. Microbiol.">
        <title>Comamonas guangdongensis sp. nov., isolated from subterranean forest sediment, and emended description of the genus Comamonas.</title>
        <authorList>
            <person name="Zhang J."/>
            <person name="Wang Y."/>
            <person name="Zhou S."/>
            <person name="Wu C."/>
            <person name="He J."/>
            <person name="Li F."/>
        </authorList>
    </citation>
    <scope>NUCLEOTIDE SEQUENCE [LARGE SCALE GENOMIC DNA]</scope>
    <source>
        <strain evidence="13 14">CCTCC AB2011133</strain>
    </source>
</reference>
<dbReference type="InterPro" id="IPR013815">
    <property type="entry name" value="ATP_grasp_subdomain_1"/>
</dbReference>
<organism evidence="13 14">
    <name type="scientific">Comamonas guangdongensis</name>
    <dbReference type="NCBI Taxonomy" id="510515"/>
    <lineage>
        <taxon>Bacteria</taxon>
        <taxon>Pseudomonadati</taxon>
        <taxon>Pseudomonadota</taxon>
        <taxon>Betaproteobacteria</taxon>
        <taxon>Burkholderiales</taxon>
        <taxon>Comamonadaceae</taxon>
        <taxon>Comamonas</taxon>
    </lineage>
</organism>
<dbReference type="InterPro" id="IPR051602">
    <property type="entry name" value="ACC_Biotin_Carboxylase"/>
</dbReference>
<dbReference type="InterPro" id="IPR000089">
    <property type="entry name" value="Biotin_lipoyl"/>
</dbReference>
<dbReference type="InterPro" id="IPR011054">
    <property type="entry name" value="Rudment_hybrid_motif"/>
</dbReference>
<dbReference type="EC" id="6.3.4.14" evidence="3"/>
<evidence type="ECO:0000256" key="9">
    <source>
        <dbReference type="PROSITE-ProRule" id="PRU00409"/>
    </source>
</evidence>
<gene>
    <name evidence="13" type="ORF">AB6724_14965</name>
</gene>
<dbReference type="Gene3D" id="2.40.50.100">
    <property type="match status" value="1"/>
</dbReference>
<evidence type="ECO:0000256" key="4">
    <source>
        <dbReference type="ARBA" id="ARBA00022598"/>
    </source>
</evidence>
<dbReference type="InterPro" id="IPR005479">
    <property type="entry name" value="CPAse_ATP-bd"/>
</dbReference>
<comment type="catalytic activity">
    <reaction evidence="8">
        <text>N(6)-biotinyl-L-lysyl-[protein] + hydrogencarbonate + ATP = N(6)-carboxybiotinyl-L-lysyl-[protein] + ADP + phosphate + H(+)</text>
        <dbReference type="Rhea" id="RHEA:13501"/>
        <dbReference type="Rhea" id="RHEA-COMP:10505"/>
        <dbReference type="Rhea" id="RHEA-COMP:10506"/>
        <dbReference type="ChEBI" id="CHEBI:15378"/>
        <dbReference type="ChEBI" id="CHEBI:17544"/>
        <dbReference type="ChEBI" id="CHEBI:30616"/>
        <dbReference type="ChEBI" id="CHEBI:43474"/>
        <dbReference type="ChEBI" id="CHEBI:83144"/>
        <dbReference type="ChEBI" id="CHEBI:83145"/>
        <dbReference type="ChEBI" id="CHEBI:456216"/>
        <dbReference type="EC" id="6.3.4.14"/>
    </reaction>
</comment>
<evidence type="ECO:0000259" key="11">
    <source>
        <dbReference type="PROSITE" id="PS50975"/>
    </source>
</evidence>
<dbReference type="PROSITE" id="PS50979">
    <property type="entry name" value="BC"/>
    <property type="match status" value="1"/>
</dbReference>
<name>A0ABV3ZXW7_9BURK</name>
<dbReference type="Pfam" id="PF02785">
    <property type="entry name" value="Biotin_carb_C"/>
    <property type="match status" value="1"/>
</dbReference>
<comment type="function">
    <text evidence="2">This protein is a component of the acetyl coenzyme A carboxylase complex; first, biotin carboxylase catalyzes the carboxylation of the carrier protein and then the transcarboxylase transfers the carboxyl group to form malonyl-CoA.</text>
</comment>
<dbReference type="PROSITE" id="PS50968">
    <property type="entry name" value="BIOTINYL_LIPOYL"/>
    <property type="match status" value="1"/>
</dbReference>
<dbReference type="CDD" id="cd06850">
    <property type="entry name" value="biotinyl_domain"/>
    <property type="match status" value="1"/>
</dbReference>
<dbReference type="SUPFAM" id="SSF51246">
    <property type="entry name" value="Rudiment single hybrid motif"/>
    <property type="match status" value="1"/>
</dbReference>
<dbReference type="PANTHER" id="PTHR48095">
    <property type="entry name" value="PYRUVATE CARBOXYLASE SUBUNIT A"/>
    <property type="match status" value="1"/>
</dbReference>
<comment type="cofactor">
    <cofactor evidence="1">
        <name>biotin</name>
        <dbReference type="ChEBI" id="CHEBI:57586"/>
    </cofactor>
</comment>
<keyword evidence="4" id="KW-0436">Ligase</keyword>
<dbReference type="SUPFAM" id="SSF52440">
    <property type="entry name" value="PreATP-grasp domain"/>
    <property type="match status" value="1"/>
</dbReference>
<feature type="domain" description="ATP-grasp" evidence="11">
    <location>
        <begin position="115"/>
        <end position="316"/>
    </location>
</feature>
<dbReference type="SUPFAM" id="SSF51230">
    <property type="entry name" value="Single hybrid motif"/>
    <property type="match status" value="1"/>
</dbReference>
<evidence type="ECO:0000256" key="2">
    <source>
        <dbReference type="ARBA" id="ARBA00003761"/>
    </source>
</evidence>
<dbReference type="RefSeq" id="WP_369339323.1">
    <property type="nucleotide sequence ID" value="NZ_JBFYGN010000017.1"/>
</dbReference>
<accession>A0ABV3ZXW7</accession>
<dbReference type="InterPro" id="IPR001882">
    <property type="entry name" value="Biotin_BS"/>
</dbReference>
<dbReference type="PANTHER" id="PTHR48095:SF2">
    <property type="entry name" value="BIOTIN CARBOXYLASE, CHLOROPLASTIC"/>
    <property type="match status" value="1"/>
</dbReference>
<dbReference type="SUPFAM" id="SSF56059">
    <property type="entry name" value="Glutathione synthetase ATP-binding domain-like"/>
    <property type="match status" value="1"/>
</dbReference>
<evidence type="ECO:0000256" key="8">
    <source>
        <dbReference type="ARBA" id="ARBA00048600"/>
    </source>
</evidence>
<dbReference type="Pfam" id="PF00364">
    <property type="entry name" value="Biotin_lipoyl"/>
    <property type="match status" value="1"/>
</dbReference>
<feature type="domain" description="Biotin carboxylation" evidence="12">
    <location>
        <begin position="1"/>
        <end position="444"/>
    </location>
</feature>
<keyword evidence="7" id="KW-0092">Biotin</keyword>
<evidence type="ECO:0000259" key="12">
    <source>
        <dbReference type="PROSITE" id="PS50979"/>
    </source>
</evidence>
<dbReference type="Pfam" id="PF02786">
    <property type="entry name" value="CPSase_L_D2"/>
    <property type="match status" value="1"/>
</dbReference>
<dbReference type="InterPro" id="IPR016185">
    <property type="entry name" value="PreATP-grasp_dom_sf"/>
</dbReference>
<evidence type="ECO:0000256" key="6">
    <source>
        <dbReference type="ARBA" id="ARBA00022840"/>
    </source>
</evidence>
<keyword evidence="5 9" id="KW-0547">Nucleotide-binding</keyword>
<protein>
    <recommendedName>
        <fullName evidence="3">biotin carboxylase</fullName>
        <ecNumber evidence="3">6.3.4.14</ecNumber>
    </recommendedName>
</protein>
<dbReference type="Proteomes" id="UP001561046">
    <property type="component" value="Unassembled WGS sequence"/>
</dbReference>
<evidence type="ECO:0000313" key="14">
    <source>
        <dbReference type="Proteomes" id="UP001561046"/>
    </source>
</evidence>
<dbReference type="InterPro" id="IPR005481">
    <property type="entry name" value="BC-like_N"/>
</dbReference>
<proteinExistence type="predicted"/>
<keyword evidence="6 9" id="KW-0067">ATP-binding</keyword>
<dbReference type="Gene3D" id="3.40.50.20">
    <property type="match status" value="1"/>
</dbReference>
<keyword evidence="14" id="KW-1185">Reference proteome</keyword>
<feature type="domain" description="Lipoyl-binding" evidence="10">
    <location>
        <begin position="505"/>
        <end position="579"/>
    </location>
</feature>
<dbReference type="EMBL" id="JBFYGN010000017">
    <property type="protein sequence ID" value="MEX8194141.1"/>
    <property type="molecule type" value="Genomic_DNA"/>
</dbReference>
<sequence length="579" mass="61202">MKKVLIANRGEIAVRIIRACADYGVKSVAVYANADIDALHARMADEAYGLDGDKPADSYLNIAKLIAIAQKSGADAVHPGYGFLSESEAFARAVIAAGLAWIGPRPETIAKLGDKVEARKIALKVGAPLVAGTPDPVKDAGEVLAFAEQHGLPIIIKAAFGGGGRGMKIAWRMDEVEELFHSAVREAVTAFGRGECFVEQFLDRPRHIEAQVLADTHGNVVVLGTRDCSLQRRNQKLVEEAPAPFISEEQRERIHSAARAICAEAGYVSAGTVEFLLSTSGAISFLEVNTRLQVEHPVTEQTAGVDLVIEQLRVADGLPLSITETPKPLGHCIEFRINAEDVGRGFLPTPGPVARFEAPSGPGVRVDSGVHSGSVVPGTFDSLMAKLIVSGATREQALARARRALREFKIEGVASVLPFHRAVIAHADFVGDVAGGTGFKVHTRWIESDFAEPLAAALRAEPQPDTSLVRTAIEIDGRRVQLGLPAMLLQGLASAPGAASQATGATQAVDPDAVLSPIAGNLHAWKLEDGAEVKEGDVIAVMEAMKMEMQVTAHRSGRIALAAQAGSAQALGAVIAHIR</sequence>
<dbReference type="InterPro" id="IPR011053">
    <property type="entry name" value="Single_hybrid_motif"/>
</dbReference>
<evidence type="ECO:0000256" key="3">
    <source>
        <dbReference type="ARBA" id="ARBA00013263"/>
    </source>
</evidence>
<evidence type="ECO:0000256" key="7">
    <source>
        <dbReference type="ARBA" id="ARBA00023267"/>
    </source>
</evidence>
<evidence type="ECO:0000313" key="13">
    <source>
        <dbReference type="EMBL" id="MEX8194141.1"/>
    </source>
</evidence>
<dbReference type="InterPro" id="IPR005482">
    <property type="entry name" value="Biotin_COase_C"/>
</dbReference>
<dbReference type="PROSITE" id="PS50975">
    <property type="entry name" value="ATP_GRASP"/>
    <property type="match status" value="1"/>
</dbReference>
<comment type="caution">
    <text evidence="13">The sequence shown here is derived from an EMBL/GenBank/DDBJ whole genome shotgun (WGS) entry which is preliminary data.</text>
</comment>
<dbReference type="PROSITE" id="PS00867">
    <property type="entry name" value="CPSASE_2"/>
    <property type="match status" value="1"/>
</dbReference>
<dbReference type="InterPro" id="IPR011761">
    <property type="entry name" value="ATP-grasp"/>
</dbReference>
<evidence type="ECO:0000256" key="5">
    <source>
        <dbReference type="ARBA" id="ARBA00022741"/>
    </source>
</evidence>
<dbReference type="SMART" id="SM00878">
    <property type="entry name" value="Biotin_carb_C"/>
    <property type="match status" value="1"/>
</dbReference>
<evidence type="ECO:0000256" key="1">
    <source>
        <dbReference type="ARBA" id="ARBA00001953"/>
    </source>
</evidence>
<dbReference type="Gene3D" id="3.30.1490.20">
    <property type="entry name" value="ATP-grasp fold, A domain"/>
    <property type="match status" value="1"/>
</dbReference>
<dbReference type="Gene3D" id="3.30.470.20">
    <property type="entry name" value="ATP-grasp fold, B domain"/>
    <property type="match status" value="1"/>
</dbReference>